<reference evidence="8 9" key="1">
    <citation type="submission" date="2019-07" db="EMBL/GenBank/DDBJ databases">
        <title>Draft genome assembly of a fouling barnacle, Amphibalanus amphitrite (Darwin, 1854): The first reference genome for Thecostraca.</title>
        <authorList>
            <person name="Kim W."/>
        </authorList>
    </citation>
    <scope>NUCLEOTIDE SEQUENCE [LARGE SCALE GENOMIC DNA]</scope>
    <source>
        <strain evidence="8">SNU_AA5</strain>
        <tissue evidence="8">Soma without cirri and trophi</tissue>
    </source>
</reference>
<feature type="transmembrane region" description="Helical" evidence="6">
    <location>
        <begin position="164"/>
        <end position="187"/>
    </location>
</feature>
<evidence type="ECO:0000256" key="1">
    <source>
        <dbReference type="ARBA" id="ARBA00004370"/>
    </source>
</evidence>
<dbReference type="InterPro" id="IPR000276">
    <property type="entry name" value="GPCR_Rhodpsn"/>
</dbReference>
<accession>A0A6A4X3B5</accession>
<keyword evidence="8" id="KW-0675">Receptor</keyword>
<feature type="transmembrane region" description="Helical" evidence="6">
    <location>
        <begin position="120"/>
        <end position="144"/>
    </location>
</feature>
<dbReference type="EMBL" id="VIIS01000307">
    <property type="protein sequence ID" value="KAF0310504.1"/>
    <property type="molecule type" value="Genomic_DNA"/>
</dbReference>
<dbReference type="GO" id="GO:0004930">
    <property type="term" value="F:G protein-coupled receptor activity"/>
    <property type="evidence" value="ECO:0007669"/>
    <property type="project" value="InterPro"/>
</dbReference>
<proteinExistence type="inferred from homology"/>
<comment type="similarity">
    <text evidence="2">Belongs to the G-protein coupled receptor 1 family.</text>
</comment>
<gene>
    <name evidence="8" type="ORF">FJT64_018511</name>
</gene>
<evidence type="ECO:0000313" key="9">
    <source>
        <dbReference type="Proteomes" id="UP000440578"/>
    </source>
</evidence>
<name>A0A6A4X3B5_AMPAM</name>
<evidence type="ECO:0000313" key="8">
    <source>
        <dbReference type="EMBL" id="KAF0310504.1"/>
    </source>
</evidence>
<dbReference type="PROSITE" id="PS50262">
    <property type="entry name" value="G_PROTEIN_RECEP_F1_2"/>
    <property type="match status" value="1"/>
</dbReference>
<feature type="transmembrane region" description="Helical" evidence="6">
    <location>
        <begin position="6"/>
        <end position="28"/>
    </location>
</feature>
<evidence type="ECO:0000256" key="2">
    <source>
        <dbReference type="ARBA" id="ARBA00010663"/>
    </source>
</evidence>
<dbReference type="Gene3D" id="1.20.1070.10">
    <property type="entry name" value="Rhodopsin 7-helix transmembrane proteins"/>
    <property type="match status" value="1"/>
</dbReference>
<dbReference type="PANTHER" id="PTHR46641">
    <property type="entry name" value="FMRFAMIDE RECEPTOR-RELATED"/>
    <property type="match status" value="1"/>
</dbReference>
<keyword evidence="5 6" id="KW-0472">Membrane</keyword>
<evidence type="ECO:0000256" key="5">
    <source>
        <dbReference type="ARBA" id="ARBA00023136"/>
    </source>
</evidence>
<dbReference type="GO" id="GO:0016020">
    <property type="term" value="C:membrane"/>
    <property type="evidence" value="ECO:0007669"/>
    <property type="project" value="UniProtKB-SubCell"/>
</dbReference>
<dbReference type="SUPFAM" id="SSF81321">
    <property type="entry name" value="Family A G protein-coupled receptor-like"/>
    <property type="match status" value="1"/>
</dbReference>
<dbReference type="Pfam" id="PF00001">
    <property type="entry name" value="7tm_1"/>
    <property type="match status" value="1"/>
</dbReference>
<comment type="subcellular location">
    <subcellularLocation>
        <location evidence="1">Membrane</location>
    </subcellularLocation>
</comment>
<keyword evidence="3 6" id="KW-0812">Transmembrane</keyword>
<comment type="caution">
    <text evidence="8">The sequence shown here is derived from an EMBL/GenBank/DDBJ whole genome shotgun (WGS) entry which is preliminary data.</text>
</comment>
<dbReference type="PANTHER" id="PTHR46641:SF25">
    <property type="entry name" value="CNMAMIDE RECEPTOR-RELATED"/>
    <property type="match status" value="1"/>
</dbReference>
<evidence type="ECO:0000256" key="4">
    <source>
        <dbReference type="ARBA" id="ARBA00022989"/>
    </source>
</evidence>
<dbReference type="InterPro" id="IPR052954">
    <property type="entry name" value="GPCR-Ligand_Int"/>
</dbReference>
<keyword evidence="9" id="KW-1185">Reference proteome</keyword>
<dbReference type="InterPro" id="IPR017452">
    <property type="entry name" value="GPCR_Rhodpsn_7TM"/>
</dbReference>
<keyword evidence="4 6" id="KW-1133">Transmembrane helix</keyword>
<organism evidence="8 9">
    <name type="scientific">Amphibalanus amphitrite</name>
    <name type="common">Striped barnacle</name>
    <name type="synonym">Balanus amphitrite</name>
    <dbReference type="NCBI Taxonomy" id="1232801"/>
    <lineage>
        <taxon>Eukaryota</taxon>
        <taxon>Metazoa</taxon>
        <taxon>Ecdysozoa</taxon>
        <taxon>Arthropoda</taxon>
        <taxon>Crustacea</taxon>
        <taxon>Multicrustacea</taxon>
        <taxon>Cirripedia</taxon>
        <taxon>Thoracica</taxon>
        <taxon>Thoracicalcarea</taxon>
        <taxon>Balanomorpha</taxon>
        <taxon>Balanoidea</taxon>
        <taxon>Balanidae</taxon>
        <taxon>Amphibalaninae</taxon>
        <taxon>Amphibalanus</taxon>
    </lineage>
</organism>
<dbReference type="Proteomes" id="UP000440578">
    <property type="component" value="Unassembled WGS sequence"/>
</dbReference>
<evidence type="ECO:0000256" key="6">
    <source>
        <dbReference type="SAM" id="Phobius"/>
    </source>
</evidence>
<dbReference type="AlphaFoldDB" id="A0A6A4X3B5"/>
<feature type="transmembrane region" description="Helical" evidence="6">
    <location>
        <begin position="77"/>
        <end position="99"/>
    </location>
</feature>
<dbReference type="CDD" id="cd14978">
    <property type="entry name" value="7tmA_FMRFamide_R-like"/>
    <property type="match status" value="1"/>
</dbReference>
<feature type="transmembrane region" description="Helical" evidence="6">
    <location>
        <begin position="37"/>
        <end position="57"/>
    </location>
</feature>
<dbReference type="OrthoDB" id="6362912at2759"/>
<protein>
    <submittedName>
        <fullName evidence="8">Putative G-protein coupled receptor B0563.6</fullName>
    </submittedName>
</protein>
<feature type="domain" description="G-protein coupled receptors family 1 profile" evidence="7">
    <location>
        <begin position="20"/>
        <end position="235"/>
    </location>
</feature>
<evidence type="ECO:0000256" key="3">
    <source>
        <dbReference type="ARBA" id="ARBA00022692"/>
    </source>
</evidence>
<dbReference type="PRINTS" id="PR00237">
    <property type="entry name" value="GPCRRHODOPSN"/>
</dbReference>
<sequence>MEYVAYNIIVPTVSACGVLGNILNLLVLTRGQMKAPIYIYFTTLAVADLVTCLLVFFSGIAKGAAAASFWWQVFEVYFYLGIGSISTTVSIATIVMVTVERLILIRNGQSAKTYCTREMAWRVCLVIFPVSIVFNIPYFLAFVVDDGIQETHFYRGQYYQIHNWIRFVVFGLGTALFLAVGNLLLILSLRQSYRHRKTLLSQRKLREEKRLKVGNGVKIGESWKRFAFEMMAAPL</sequence>
<evidence type="ECO:0000259" key="7">
    <source>
        <dbReference type="PROSITE" id="PS50262"/>
    </source>
</evidence>